<evidence type="ECO:0000256" key="10">
    <source>
        <dbReference type="ARBA" id="ARBA00022989"/>
    </source>
</evidence>
<dbReference type="PROSITE" id="PS51490">
    <property type="entry name" value="KHA"/>
    <property type="match status" value="1"/>
</dbReference>
<dbReference type="PANTHER" id="PTHR45743:SF17">
    <property type="entry name" value="POTASSIUM CHANNEL"/>
    <property type="match status" value="1"/>
</dbReference>
<dbReference type="PaxDb" id="4565-Traes_7AS_EBA4C4AFE.1"/>
<evidence type="ECO:0000256" key="7">
    <source>
        <dbReference type="ARBA" id="ARBA00022826"/>
    </source>
</evidence>
<dbReference type="InterPro" id="IPR021789">
    <property type="entry name" value="KHA_dom"/>
</dbReference>
<feature type="transmembrane region" description="Helical" evidence="16">
    <location>
        <begin position="236"/>
        <end position="257"/>
    </location>
</feature>
<keyword evidence="10 16" id="KW-1133">Transmembrane helix</keyword>
<keyword evidence="3 16" id="KW-0813">Transport</keyword>
<keyword evidence="14 16" id="KW-0407">Ion channel</keyword>
<protein>
    <recommendedName>
        <fullName evidence="16">Potassium channel</fullName>
    </recommendedName>
</protein>
<feature type="domain" description="KHA" evidence="18">
    <location>
        <begin position="774"/>
        <end position="849"/>
    </location>
</feature>
<evidence type="ECO:0000256" key="5">
    <source>
        <dbReference type="ARBA" id="ARBA00022692"/>
    </source>
</evidence>
<dbReference type="SMART" id="SM00248">
    <property type="entry name" value="ANK"/>
    <property type="match status" value="4"/>
</dbReference>
<keyword evidence="9 16" id="KW-0630">Potassium</keyword>
<feature type="repeat" description="ANK" evidence="15">
    <location>
        <begin position="598"/>
        <end position="630"/>
    </location>
</feature>
<dbReference type="OrthoDB" id="426293at2759"/>
<dbReference type="PRINTS" id="PR01463">
    <property type="entry name" value="EAGCHANLFMLY"/>
</dbReference>
<dbReference type="GO" id="GO:0005249">
    <property type="term" value="F:voltage-gated potassium channel activity"/>
    <property type="evidence" value="ECO:0007669"/>
    <property type="project" value="UniProtKB-UniRule"/>
</dbReference>
<evidence type="ECO:0000259" key="17">
    <source>
        <dbReference type="PROSITE" id="PS50042"/>
    </source>
</evidence>
<dbReference type="Gene3D" id="1.10.287.70">
    <property type="match status" value="1"/>
</dbReference>
<dbReference type="GO" id="GO:0034702">
    <property type="term" value="C:monoatomic ion channel complex"/>
    <property type="evidence" value="ECO:0007669"/>
    <property type="project" value="UniProtKB-KW"/>
</dbReference>
<feature type="transmembrane region" description="Helical" evidence="16">
    <location>
        <begin position="102"/>
        <end position="120"/>
    </location>
</feature>
<accession>A0A3B6RG70</accession>
<dbReference type="GeneID" id="123149651"/>
<evidence type="ECO:0000256" key="6">
    <source>
        <dbReference type="ARBA" id="ARBA00022737"/>
    </source>
</evidence>
<evidence type="ECO:0000256" key="4">
    <source>
        <dbReference type="ARBA" id="ARBA00022538"/>
    </source>
</evidence>
<reference evidence="19" key="2">
    <citation type="submission" date="2018-10" db="UniProtKB">
        <authorList>
            <consortium name="EnsemblPlants"/>
        </authorList>
    </citation>
    <scope>IDENTIFICATION</scope>
</reference>
<feature type="repeat" description="ANK" evidence="15">
    <location>
        <begin position="631"/>
        <end position="663"/>
    </location>
</feature>
<dbReference type="FunFam" id="1.10.287.70:FF:000139">
    <property type="entry name" value="Potassium channel SKOR"/>
    <property type="match status" value="1"/>
</dbReference>
<dbReference type="Gramene" id="TraesNOR7A03G03915060.1">
    <property type="protein sequence ID" value="TraesNOR7A03G03915060.1"/>
    <property type="gene ID" value="TraesNOR7A03G03915060"/>
</dbReference>
<dbReference type="PANTHER" id="PTHR45743">
    <property type="entry name" value="POTASSIUM CHANNEL AKT1"/>
    <property type="match status" value="1"/>
</dbReference>
<evidence type="ECO:0000256" key="12">
    <source>
        <dbReference type="ARBA" id="ARBA00023065"/>
    </source>
</evidence>
<dbReference type="InterPro" id="IPR014710">
    <property type="entry name" value="RmlC-like_jellyroll"/>
</dbReference>
<dbReference type="SUPFAM" id="SSF81324">
    <property type="entry name" value="Voltage-gated potassium channels"/>
    <property type="match status" value="1"/>
</dbReference>
<sequence>MFTETGQPAARGLDRSSSSLTGIRRCVHAVQMGRWLGLNRRVGEEEEEAEKEYQVDVLPDRLKSSRSSRAPPPRSLSRLADDGEGGFLRSHIVHPNNEWYRIWTRFIVFWAAFSSFLTPLEFGFFRGLPWNLFLLDMVGQIAFLIDIVLRFLVAYRDSDTFCIIYNPTSIAIRYCKSSFIFDLLGCFPWDVIYKACGRKEEVRYLLWIRMTRTQKVTQFFRDLEKDIRVNYLFTRIVKLIVVELYFTHTAACIFYYLATTLPESMEGCTWIGSLQLGDYSYSHFRDIDLTTRYITSMYFAIVTMTTVGYGDIHAVNLREMIFVMIYVSFGMVLGAYLIGNMTAIVVKGSATERFRDKMKEAIMYMNRHKLGKDIREQIKGHLRLQYESSRTEASVLRDIPISIRAKISQTLYMPYIERTPLFKGCSAEFLQQIVARLQEEFYLPEEVVLEQGSVVDQLYFVCQGALEGVGIGKDGQEEASLMFEQGNSFGEIAILCNVPQPYNIRVCELCRLLRLDKESLTYILGIYFADGRKLLSNLTESNEYGLRVKQIGPDIKFHIGKQEEELTLRVNTAAFHGELNQLTDLIRAGVDPKNTDYDGRSPLHLAASKGYEEVAQFLIHEGVDINCTDNFGNTPLLEAVKRGHDRVASLLFSKGAKLNLENAGIHLCMAVSKRETDFIRGALAYGADPNSKDYDHRHPLHIAASEGLYIMAKLLVDAGASVLVTDRRGTTPLDEGRKSGSKPLIVLLEEAKTEELSKFPTRGEKVRDKIHQRLCSVFPCHPLNIDAKRKEGVMLWIPHTMNELIRSAQEKLGLSGSRLRLLCEDGAAVQEVDMVIDGQKLYLVGDEDM</sequence>
<keyword evidence="4 16" id="KW-0633">Potassium transport</keyword>
<comment type="caution">
    <text evidence="16">Lacks conserved residue(s) required for the propagation of feature annotation.</text>
</comment>
<evidence type="ECO:0000256" key="2">
    <source>
        <dbReference type="ARBA" id="ARBA00007929"/>
    </source>
</evidence>
<keyword evidence="12 16" id="KW-0406">Ion transport</keyword>
<dbReference type="Pfam" id="PF00027">
    <property type="entry name" value="cNMP_binding"/>
    <property type="match status" value="1"/>
</dbReference>
<dbReference type="PROSITE" id="PS50297">
    <property type="entry name" value="ANK_REP_REGION"/>
    <property type="match status" value="3"/>
</dbReference>
<dbReference type="InterPro" id="IPR005821">
    <property type="entry name" value="Ion_trans_dom"/>
</dbReference>
<dbReference type="InterPro" id="IPR045319">
    <property type="entry name" value="KAT/AKT"/>
</dbReference>
<comment type="subcellular location">
    <subcellularLocation>
        <location evidence="1 16">Membrane</location>
        <topology evidence="1 16">Multi-pass membrane protein</topology>
    </subcellularLocation>
</comment>
<dbReference type="InterPro" id="IPR000595">
    <property type="entry name" value="cNMP-bd_dom"/>
</dbReference>
<evidence type="ECO:0000256" key="16">
    <source>
        <dbReference type="RuleBase" id="RU369015"/>
    </source>
</evidence>
<dbReference type="RefSeq" id="XP_044425287.1">
    <property type="nucleotide sequence ID" value="XM_044569352.1"/>
</dbReference>
<dbReference type="PRINTS" id="PR01415">
    <property type="entry name" value="ANKYRIN"/>
</dbReference>
<dbReference type="OMA" id="DIMIHIG"/>
<comment type="function">
    <text evidence="16">Potassium channel.</text>
</comment>
<dbReference type="PROSITE" id="PS50042">
    <property type="entry name" value="CNMP_BINDING_3"/>
    <property type="match status" value="1"/>
</dbReference>
<feature type="repeat" description="ANK" evidence="15">
    <location>
        <begin position="695"/>
        <end position="727"/>
    </location>
</feature>
<comment type="domain">
    <text evidence="16">The segment S4 is probably the voltage-sensor and is characterized by a series of positively charged amino acids. The pore-forming region H5 is enclosed by the transmembrane segments S5 and S6 in the Shaker-type (1P/6TM) and contains the GYGD signature motif which seems to be involved in potassium selectivity.</text>
</comment>
<dbReference type="Gene3D" id="1.25.40.20">
    <property type="entry name" value="Ankyrin repeat-containing domain"/>
    <property type="match status" value="2"/>
</dbReference>
<dbReference type="Gramene" id="TraesCS7A03G0471500.1">
    <property type="protein sequence ID" value="TraesCS7A03G0471500.1.CDS"/>
    <property type="gene ID" value="TraesCS7A03G0471500"/>
</dbReference>
<evidence type="ECO:0000256" key="3">
    <source>
        <dbReference type="ARBA" id="ARBA00022448"/>
    </source>
</evidence>
<dbReference type="Pfam" id="PF00520">
    <property type="entry name" value="Ion_trans"/>
    <property type="match status" value="1"/>
</dbReference>
<feature type="transmembrane region" description="Helical" evidence="16">
    <location>
        <begin position="290"/>
        <end position="309"/>
    </location>
</feature>
<dbReference type="SUPFAM" id="SSF48403">
    <property type="entry name" value="Ankyrin repeat"/>
    <property type="match status" value="1"/>
</dbReference>
<dbReference type="PROSITE" id="PS50088">
    <property type="entry name" value="ANK_REPEAT"/>
    <property type="match status" value="3"/>
</dbReference>
<proteinExistence type="inferred from homology"/>
<keyword evidence="6" id="KW-0677">Repeat</keyword>
<comment type="similarity">
    <text evidence="2 16">Belongs to the potassium channel family. Plant (TC 1.A.1.4) subfamily.</text>
</comment>
<dbReference type="Gene3D" id="1.10.287.630">
    <property type="entry name" value="Helix hairpin bin"/>
    <property type="match status" value="1"/>
</dbReference>
<organism evidence="19">
    <name type="scientific">Triticum aestivum</name>
    <name type="common">Wheat</name>
    <dbReference type="NCBI Taxonomy" id="4565"/>
    <lineage>
        <taxon>Eukaryota</taxon>
        <taxon>Viridiplantae</taxon>
        <taxon>Streptophyta</taxon>
        <taxon>Embryophyta</taxon>
        <taxon>Tracheophyta</taxon>
        <taxon>Spermatophyta</taxon>
        <taxon>Magnoliopsida</taxon>
        <taxon>Liliopsida</taxon>
        <taxon>Poales</taxon>
        <taxon>Poaceae</taxon>
        <taxon>BOP clade</taxon>
        <taxon>Pooideae</taxon>
        <taxon>Triticodae</taxon>
        <taxon>Triticeae</taxon>
        <taxon>Triticinae</taxon>
        <taxon>Triticum</taxon>
    </lineage>
</organism>
<dbReference type="SUPFAM" id="SSF51206">
    <property type="entry name" value="cAMP-binding domain-like"/>
    <property type="match status" value="1"/>
</dbReference>
<dbReference type="SMART" id="SM00100">
    <property type="entry name" value="cNMP"/>
    <property type="match status" value="1"/>
</dbReference>
<feature type="domain" description="Cyclic nucleotide-binding" evidence="17">
    <location>
        <begin position="421"/>
        <end position="541"/>
    </location>
</feature>
<keyword evidence="8 16" id="KW-0851">Voltage-gated channel</keyword>
<comment type="subunit">
    <text evidence="16">The potassium channel is composed of a homo- or heterotetrameric complex of pore-forming subunits.</text>
</comment>
<evidence type="ECO:0000313" key="19">
    <source>
        <dbReference type="EnsemblPlants" id="TraesCS7A02G199900.1"/>
    </source>
</evidence>
<reference evidence="19" key="1">
    <citation type="submission" date="2018-08" db="EMBL/GenBank/DDBJ databases">
        <authorList>
            <person name="Rossello M."/>
        </authorList>
    </citation>
    <scope>NUCLEOTIDE SEQUENCE [LARGE SCALE GENOMIC DNA]</scope>
    <source>
        <strain evidence="19">cv. Chinese Spring</strain>
    </source>
</reference>
<evidence type="ECO:0000256" key="9">
    <source>
        <dbReference type="ARBA" id="ARBA00022958"/>
    </source>
</evidence>
<dbReference type="Pfam" id="PF11834">
    <property type="entry name" value="KHA"/>
    <property type="match status" value="1"/>
</dbReference>
<keyword evidence="11 15" id="KW-0040">ANK repeat</keyword>
<dbReference type="CDD" id="cd00038">
    <property type="entry name" value="CAP_ED"/>
    <property type="match status" value="1"/>
</dbReference>
<keyword evidence="5 16" id="KW-0812">Transmembrane</keyword>
<keyword evidence="7 16" id="KW-0631">Potassium channel</keyword>
<dbReference type="EnsemblPlants" id="TraesCS7A02G199900.1">
    <property type="protein sequence ID" value="TraesCS7A02G199900.1"/>
    <property type="gene ID" value="TraesCS7A02G199900"/>
</dbReference>
<dbReference type="Pfam" id="PF13857">
    <property type="entry name" value="Ank_5"/>
    <property type="match status" value="1"/>
</dbReference>
<gene>
    <name evidence="19" type="primary">LOC123149651</name>
</gene>
<keyword evidence="13 16" id="KW-0472">Membrane</keyword>
<feature type="transmembrane region" description="Helical" evidence="16">
    <location>
        <begin position="132"/>
        <end position="153"/>
    </location>
</feature>
<dbReference type="InterPro" id="IPR036770">
    <property type="entry name" value="Ankyrin_rpt-contain_sf"/>
</dbReference>
<keyword evidence="20" id="KW-1185">Reference proteome</keyword>
<evidence type="ECO:0000256" key="15">
    <source>
        <dbReference type="PROSITE-ProRule" id="PRU00023"/>
    </source>
</evidence>
<evidence type="ECO:0000259" key="18">
    <source>
        <dbReference type="PROSITE" id="PS51490"/>
    </source>
</evidence>
<comment type="domain">
    <text evidence="16">The KHA domain (rich in hydrophobic and acidic residues) present in the C-terminal part is likely to be important for tetramerization.</text>
</comment>
<dbReference type="FunFam" id="2.60.120.10:FF:000074">
    <property type="entry name" value="Potassium channel KAT2"/>
    <property type="match status" value="1"/>
</dbReference>
<dbReference type="Pfam" id="PF12796">
    <property type="entry name" value="Ank_2"/>
    <property type="match status" value="1"/>
</dbReference>
<dbReference type="Gene3D" id="2.60.120.10">
    <property type="entry name" value="Jelly Rolls"/>
    <property type="match status" value="1"/>
</dbReference>
<dbReference type="InterPro" id="IPR002110">
    <property type="entry name" value="Ankyrin_rpt"/>
</dbReference>
<feature type="transmembrane region" description="Helical" evidence="16">
    <location>
        <begin position="321"/>
        <end position="339"/>
    </location>
</feature>
<dbReference type="Gramene" id="TraesCS7A02G199900.1">
    <property type="protein sequence ID" value="TraesCS7A02G199900.1"/>
    <property type="gene ID" value="TraesCS7A02G199900"/>
</dbReference>
<dbReference type="AlphaFoldDB" id="A0A3B6RG70"/>
<dbReference type="InterPro" id="IPR003938">
    <property type="entry name" value="K_chnl_volt-dep_EAG/ELK/ERG"/>
</dbReference>
<evidence type="ECO:0000256" key="11">
    <source>
        <dbReference type="ARBA" id="ARBA00023043"/>
    </source>
</evidence>
<evidence type="ECO:0000256" key="8">
    <source>
        <dbReference type="ARBA" id="ARBA00022882"/>
    </source>
</evidence>
<name>A0A3B6RG70_WHEAT</name>
<evidence type="ECO:0000256" key="13">
    <source>
        <dbReference type="ARBA" id="ARBA00023136"/>
    </source>
</evidence>
<dbReference type="STRING" id="4565.A0A3B6RG70"/>
<dbReference type="InterPro" id="IPR018490">
    <property type="entry name" value="cNMP-bd_dom_sf"/>
</dbReference>
<evidence type="ECO:0000313" key="20">
    <source>
        <dbReference type="Proteomes" id="UP000019116"/>
    </source>
</evidence>
<evidence type="ECO:0000256" key="14">
    <source>
        <dbReference type="ARBA" id="ARBA00023303"/>
    </source>
</evidence>
<dbReference type="SMR" id="A0A3B6RG70"/>
<dbReference type="Proteomes" id="UP000019116">
    <property type="component" value="Chromosome 7A"/>
</dbReference>
<evidence type="ECO:0000256" key="1">
    <source>
        <dbReference type="ARBA" id="ARBA00004141"/>
    </source>
</evidence>